<accession>A0A8J4XWN1</accession>
<dbReference type="EMBL" id="JACEEZ010018933">
    <property type="protein sequence ID" value="KAG0716348.1"/>
    <property type="molecule type" value="Genomic_DNA"/>
</dbReference>
<evidence type="ECO:0000313" key="2">
    <source>
        <dbReference type="Proteomes" id="UP000770661"/>
    </source>
</evidence>
<gene>
    <name evidence="1" type="ORF">GWK47_009930</name>
</gene>
<comment type="caution">
    <text evidence="1">The sequence shown here is derived from an EMBL/GenBank/DDBJ whole genome shotgun (WGS) entry which is preliminary data.</text>
</comment>
<name>A0A8J4XWN1_CHIOP</name>
<keyword evidence="2" id="KW-1185">Reference proteome</keyword>
<proteinExistence type="predicted"/>
<reference evidence="1" key="1">
    <citation type="submission" date="2020-07" db="EMBL/GenBank/DDBJ databases">
        <title>The High-quality genome of the commercially important snow crab, Chionoecetes opilio.</title>
        <authorList>
            <person name="Jeong J.-H."/>
            <person name="Ryu S."/>
        </authorList>
    </citation>
    <scope>NUCLEOTIDE SEQUENCE</scope>
    <source>
        <strain evidence="1">MADBK_172401_WGS</strain>
        <tissue evidence="1">Digestive gland</tissue>
    </source>
</reference>
<dbReference type="PANTHER" id="PTHR47018">
    <property type="entry name" value="CXC DOMAIN-CONTAINING PROTEIN-RELATED"/>
    <property type="match status" value="1"/>
</dbReference>
<dbReference type="OrthoDB" id="8060926at2759"/>
<protein>
    <submittedName>
        <fullName evidence="1">Uncharacterized protein</fullName>
    </submittedName>
</protein>
<organism evidence="1 2">
    <name type="scientific">Chionoecetes opilio</name>
    <name type="common">Atlantic snow crab</name>
    <name type="synonym">Cancer opilio</name>
    <dbReference type="NCBI Taxonomy" id="41210"/>
    <lineage>
        <taxon>Eukaryota</taxon>
        <taxon>Metazoa</taxon>
        <taxon>Ecdysozoa</taxon>
        <taxon>Arthropoda</taxon>
        <taxon>Crustacea</taxon>
        <taxon>Multicrustacea</taxon>
        <taxon>Malacostraca</taxon>
        <taxon>Eumalacostraca</taxon>
        <taxon>Eucarida</taxon>
        <taxon>Decapoda</taxon>
        <taxon>Pleocyemata</taxon>
        <taxon>Brachyura</taxon>
        <taxon>Eubrachyura</taxon>
        <taxon>Majoidea</taxon>
        <taxon>Majidae</taxon>
        <taxon>Chionoecetes</taxon>
    </lineage>
</organism>
<sequence>MTCYKALGHWLEGSGWVEALQEAEIATPGIVESFLKASHVTRTRHAHQVTACTLYILLKNAYDVYVTTNEEGPPESFSMWCTRRKTKSPQFLYWYTSLELELLSLAFVRSLRTGNFDLYKDTLTKVTPWFFSLNHTHYDRWMSVHVRDMCSLDITHPDVAEEFRNGKFVLAKSQRIFSLIALDHGHEQNNRVLKDEGGVIGLTQDADALLRWAVSGPELVHVTSEFESSMVGKRESASQINHHEQTAATQKLFARQVNTLVSVIEGMSSPFEEESQDLLRLHSKDIMDKQSVECLTTIQSKGQEQYGTFVKERLSANIKPVTATITRNKVVLFNKTSTEVKESRRRSQSSQK</sequence>
<dbReference type="Proteomes" id="UP000770661">
    <property type="component" value="Unassembled WGS sequence"/>
</dbReference>
<evidence type="ECO:0000313" key="1">
    <source>
        <dbReference type="EMBL" id="KAG0716348.1"/>
    </source>
</evidence>
<dbReference type="AlphaFoldDB" id="A0A8J4XWN1"/>